<reference evidence="2" key="1">
    <citation type="submission" date="2022-11" db="EMBL/GenBank/DDBJ databases">
        <title>Centuries of genome instability and evolution in soft-shell clam transmissible cancer (bioRxiv).</title>
        <authorList>
            <person name="Hart S.F.M."/>
            <person name="Yonemitsu M.A."/>
            <person name="Giersch R.M."/>
            <person name="Beal B.F."/>
            <person name="Arriagada G."/>
            <person name="Davis B.W."/>
            <person name="Ostrander E.A."/>
            <person name="Goff S.P."/>
            <person name="Metzger M.J."/>
        </authorList>
    </citation>
    <scope>NUCLEOTIDE SEQUENCE</scope>
    <source>
        <strain evidence="2">MELC-2E11</strain>
        <tissue evidence="2">Siphon/mantle</tissue>
    </source>
</reference>
<evidence type="ECO:0000313" key="3">
    <source>
        <dbReference type="Proteomes" id="UP001164746"/>
    </source>
</evidence>
<dbReference type="InterPro" id="IPR036056">
    <property type="entry name" value="Fibrinogen-like_C"/>
</dbReference>
<dbReference type="SUPFAM" id="SSF56496">
    <property type="entry name" value="Fibrinogen C-terminal domain-like"/>
    <property type="match status" value="1"/>
</dbReference>
<dbReference type="CDD" id="cd00087">
    <property type="entry name" value="FReD"/>
    <property type="match status" value="1"/>
</dbReference>
<dbReference type="InterPro" id="IPR050373">
    <property type="entry name" value="Fibrinogen_C-term_domain"/>
</dbReference>
<feature type="domain" description="Fibrinogen C-terminal" evidence="1">
    <location>
        <begin position="431"/>
        <end position="652"/>
    </location>
</feature>
<dbReference type="SMART" id="SM00209">
    <property type="entry name" value="TSP1"/>
    <property type="match status" value="3"/>
</dbReference>
<dbReference type="NCBIfam" id="NF040941">
    <property type="entry name" value="GGGWT_bact"/>
    <property type="match status" value="1"/>
</dbReference>
<dbReference type="Pfam" id="PF00147">
    <property type="entry name" value="Fibrinogen_C"/>
    <property type="match status" value="1"/>
</dbReference>
<dbReference type="SMART" id="SM00186">
    <property type="entry name" value="FBG"/>
    <property type="match status" value="1"/>
</dbReference>
<dbReference type="EMBL" id="CP111018">
    <property type="protein sequence ID" value="WAR09653.1"/>
    <property type="molecule type" value="Genomic_DNA"/>
</dbReference>
<protein>
    <submittedName>
        <fullName evidence="2">FGL2-like protein</fullName>
    </submittedName>
</protein>
<evidence type="ECO:0000259" key="1">
    <source>
        <dbReference type="PROSITE" id="PS51406"/>
    </source>
</evidence>
<dbReference type="SUPFAM" id="SSF82895">
    <property type="entry name" value="TSP-1 type 1 repeat"/>
    <property type="match status" value="3"/>
</dbReference>
<dbReference type="InterPro" id="IPR036383">
    <property type="entry name" value="TSP1_rpt_sf"/>
</dbReference>
<dbReference type="PROSITE" id="PS51406">
    <property type="entry name" value="FIBRINOGEN_C_2"/>
    <property type="match status" value="1"/>
</dbReference>
<evidence type="ECO:0000313" key="2">
    <source>
        <dbReference type="EMBL" id="WAR09653.1"/>
    </source>
</evidence>
<dbReference type="PROSITE" id="PS50092">
    <property type="entry name" value="TSP1"/>
    <property type="match status" value="3"/>
</dbReference>
<keyword evidence="3" id="KW-1185">Reference proteome</keyword>
<dbReference type="Pfam" id="PF00090">
    <property type="entry name" value="TSP_1"/>
    <property type="match status" value="3"/>
</dbReference>
<dbReference type="PANTHER" id="PTHR19143">
    <property type="entry name" value="FIBRINOGEN/TENASCIN/ANGIOPOEITIN"/>
    <property type="match status" value="1"/>
</dbReference>
<dbReference type="InterPro" id="IPR002181">
    <property type="entry name" value="Fibrinogen_a/b/g_C_dom"/>
</dbReference>
<gene>
    <name evidence="2" type="ORF">MAR_034729</name>
</gene>
<organism evidence="2 3">
    <name type="scientific">Mya arenaria</name>
    <name type="common">Soft-shell clam</name>
    <dbReference type="NCBI Taxonomy" id="6604"/>
    <lineage>
        <taxon>Eukaryota</taxon>
        <taxon>Metazoa</taxon>
        <taxon>Spiralia</taxon>
        <taxon>Lophotrochozoa</taxon>
        <taxon>Mollusca</taxon>
        <taxon>Bivalvia</taxon>
        <taxon>Autobranchia</taxon>
        <taxon>Heteroconchia</taxon>
        <taxon>Euheterodonta</taxon>
        <taxon>Imparidentia</taxon>
        <taxon>Neoheterodontei</taxon>
        <taxon>Myida</taxon>
        <taxon>Myoidea</taxon>
        <taxon>Myidae</taxon>
        <taxon>Mya</taxon>
    </lineage>
</organism>
<dbReference type="Gene3D" id="2.20.100.10">
    <property type="entry name" value="Thrombospondin type-1 (TSP1) repeat"/>
    <property type="match status" value="3"/>
</dbReference>
<sequence>MISNADKLLLNFSSFKCVKLNNCEPIRNAEICLLNHLEKCRTGLSKSVLIISIGIRMIWLRSYIVVVALMITTCGADRLARLERQMKLVKGFQSFVELRLDALEGDFGTLTKRVSNLESLVTSFDNDTGDADSGSSRTGNTEAKLHTEPELNDIKNTLTMYKHSFEKHKKELIDVNYVVNDTLSAFLSNASKTVDTLVNTVSDHIRNSTDNISASLEKNVYATRVHVKNETVQLEKKVEELIGRANEVVGIIDEQRSTIEDGIMVTIRGLHITWSDWSAWSDCSKSCDKGRRSRHRSCYVPPTFTDGICNGDDTETEECVIHEFCSYLSEWSPWSRCSRTCNNGTMTRNRTCHTPASLTATCQENITESQTCLTSLECPVDGQWSLWSTWSNCSVFCGDGVVTRNRSCSNPSPLNGGRVCPGQDILTKPCNLRPCIKYDCSDVLKLGLSRGSGVYRITLWNTDKEVDVYCDMDTDGGGWTVFQRRLDGSVDFNRRFVEYEQGFGSLDGEFWMGLGLLHSVTSRANMTLRMDVSLPNGTTGFDEYSGFYISPPDQYNFNVDRRINSAGMSGSYLLSDIGDDRDFNHQPFSTYDRDVDKWLSGNCARNYGGGWWYNYCTYSNLNAQYNSGGFYYYSFQRYTTLKTSAIMLRLSN</sequence>
<name>A0ABY7ELZ5_MYAAR</name>
<dbReference type="InterPro" id="IPR014716">
    <property type="entry name" value="Fibrinogen_a/b/g_C_1"/>
</dbReference>
<dbReference type="Gene3D" id="3.90.215.10">
    <property type="entry name" value="Gamma Fibrinogen, chain A, domain 1"/>
    <property type="match status" value="1"/>
</dbReference>
<accession>A0ABY7ELZ5</accession>
<dbReference type="PANTHER" id="PTHR19143:SF394">
    <property type="entry name" value="ANGIOPOIETIN-RELATED PROTEIN 3-LIKE"/>
    <property type="match status" value="1"/>
</dbReference>
<proteinExistence type="predicted"/>
<dbReference type="InterPro" id="IPR000884">
    <property type="entry name" value="TSP1_rpt"/>
</dbReference>
<dbReference type="Proteomes" id="UP001164746">
    <property type="component" value="Chromosome 7"/>
</dbReference>